<organism evidence="1 2">
    <name type="scientific">Microvirga aerophila</name>
    <dbReference type="NCBI Taxonomy" id="670291"/>
    <lineage>
        <taxon>Bacteria</taxon>
        <taxon>Pseudomonadati</taxon>
        <taxon>Pseudomonadota</taxon>
        <taxon>Alphaproteobacteria</taxon>
        <taxon>Hyphomicrobiales</taxon>
        <taxon>Methylobacteriaceae</taxon>
        <taxon>Microvirga</taxon>
    </lineage>
</organism>
<evidence type="ECO:0000313" key="1">
    <source>
        <dbReference type="EMBL" id="GEO19320.1"/>
    </source>
</evidence>
<keyword evidence="2" id="KW-1185">Reference proteome</keyword>
<protein>
    <submittedName>
        <fullName evidence="1">Uncharacterized protein</fullName>
    </submittedName>
</protein>
<evidence type="ECO:0000313" key="2">
    <source>
        <dbReference type="Proteomes" id="UP000321085"/>
    </source>
</evidence>
<dbReference type="PROSITE" id="PS51257">
    <property type="entry name" value="PROKAR_LIPOPROTEIN"/>
    <property type="match status" value="1"/>
</dbReference>
<name>A0A512C587_9HYPH</name>
<gene>
    <name evidence="1" type="ORF">MAE02_70160</name>
</gene>
<dbReference type="Proteomes" id="UP000321085">
    <property type="component" value="Unassembled WGS sequence"/>
</dbReference>
<reference evidence="1 2" key="1">
    <citation type="submission" date="2019-07" db="EMBL/GenBank/DDBJ databases">
        <title>Whole genome shotgun sequence of Microvirga aerophila NBRC 106136.</title>
        <authorList>
            <person name="Hosoyama A."/>
            <person name="Uohara A."/>
            <person name="Ohji S."/>
            <person name="Ichikawa N."/>
        </authorList>
    </citation>
    <scope>NUCLEOTIDE SEQUENCE [LARGE SCALE GENOMIC DNA]</scope>
    <source>
        <strain evidence="1 2">NBRC 106136</strain>
    </source>
</reference>
<sequence length="53" mass="5670">MRIVAQAVIHILANALVGACIALWTTSTMLTSMLLIHAATALRIIITEPGRDL</sequence>
<accession>A0A512C587</accession>
<proteinExistence type="predicted"/>
<comment type="caution">
    <text evidence="1">The sequence shown here is derived from an EMBL/GenBank/DDBJ whole genome shotgun (WGS) entry which is preliminary data.</text>
</comment>
<dbReference type="EMBL" id="BJYU01000424">
    <property type="protein sequence ID" value="GEO19320.1"/>
    <property type="molecule type" value="Genomic_DNA"/>
</dbReference>
<dbReference type="AlphaFoldDB" id="A0A512C587"/>